<name>Q8LGW1_ORYSJ</name>
<organism evidence="1 2">
    <name type="scientific">Oryza sativa subsp. japonica</name>
    <name type="common">Rice</name>
    <dbReference type="NCBI Taxonomy" id="39947"/>
    <lineage>
        <taxon>Eukaryota</taxon>
        <taxon>Viridiplantae</taxon>
        <taxon>Streptophyta</taxon>
        <taxon>Embryophyta</taxon>
        <taxon>Tracheophyta</taxon>
        <taxon>Spermatophyta</taxon>
        <taxon>Magnoliopsida</taxon>
        <taxon>Liliopsida</taxon>
        <taxon>Poales</taxon>
        <taxon>Poaceae</taxon>
        <taxon>BOP clade</taxon>
        <taxon>Oryzoideae</taxon>
        <taxon>Oryzeae</taxon>
        <taxon>Oryzinae</taxon>
        <taxon>Oryza</taxon>
        <taxon>Oryza sativa</taxon>
    </lineage>
</organism>
<evidence type="ECO:0000313" key="1">
    <source>
        <dbReference type="EMBL" id="BAC07160.1"/>
    </source>
</evidence>
<dbReference type="AlphaFoldDB" id="Q8LGW1"/>
<evidence type="ECO:0000313" key="2">
    <source>
        <dbReference type="Proteomes" id="UP000000763"/>
    </source>
</evidence>
<reference evidence="2" key="1">
    <citation type="journal article" date="2005" name="Nature">
        <title>The map-based sequence of the rice genome.</title>
        <authorList>
            <consortium name="International rice genome sequencing project (IRGSP)"/>
            <person name="Matsumoto T."/>
            <person name="Wu J."/>
            <person name="Kanamori H."/>
            <person name="Katayose Y."/>
            <person name="Fujisawa M."/>
            <person name="Namiki N."/>
            <person name="Mizuno H."/>
            <person name="Yamamoto K."/>
            <person name="Antonio B.A."/>
            <person name="Baba T."/>
            <person name="Sakata K."/>
            <person name="Nagamura Y."/>
            <person name="Aoki H."/>
            <person name="Arikawa K."/>
            <person name="Arita K."/>
            <person name="Bito T."/>
            <person name="Chiden Y."/>
            <person name="Fujitsuka N."/>
            <person name="Fukunaka R."/>
            <person name="Hamada M."/>
            <person name="Harada C."/>
            <person name="Hayashi A."/>
            <person name="Hijishita S."/>
            <person name="Honda M."/>
            <person name="Hosokawa S."/>
            <person name="Ichikawa Y."/>
            <person name="Idonuma A."/>
            <person name="Iijima M."/>
            <person name="Ikeda M."/>
            <person name="Ikeno M."/>
            <person name="Ito K."/>
            <person name="Ito S."/>
            <person name="Ito T."/>
            <person name="Ito Y."/>
            <person name="Ito Y."/>
            <person name="Iwabuchi A."/>
            <person name="Kamiya K."/>
            <person name="Karasawa W."/>
            <person name="Kurita K."/>
            <person name="Katagiri S."/>
            <person name="Kikuta A."/>
            <person name="Kobayashi H."/>
            <person name="Kobayashi N."/>
            <person name="Machita K."/>
            <person name="Maehara T."/>
            <person name="Masukawa M."/>
            <person name="Mizubayashi T."/>
            <person name="Mukai Y."/>
            <person name="Nagasaki H."/>
            <person name="Nagata Y."/>
            <person name="Naito S."/>
            <person name="Nakashima M."/>
            <person name="Nakama Y."/>
            <person name="Nakamichi Y."/>
            <person name="Nakamura M."/>
            <person name="Meguro A."/>
            <person name="Negishi M."/>
            <person name="Ohta I."/>
            <person name="Ohta T."/>
            <person name="Okamoto M."/>
            <person name="Ono N."/>
            <person name="Saji S."/>
            <person name="Sakaguchi M."/>
            <person name="Sakai K."/>
            <person name="Shibata M."/>
            <person name="Shimokawa T."/>
            <person name="Song J."/>
            <person name="Takazaki Y."/>
            <person name="Terasawa K."/>
            <person name="Tsugane M."/>
            <person name="Tsuji K."/>
            <person name="Ueda S."/>
            <person name="Waki K."/>
            <person name="Yamagata H."/>
            <person name="Yamamoto M."/>
            <person name="Yamamoto S."/>
            <person name="Yamane H."/>
            <person name="Yoshiki S."/>
            <person name="Yoshihara R."/>
            <person name="Yukawa K."/>
            <person name="Zhong H."/>
            <person name="Yano M."/>
            <person name="Yuan Q."/>
            <person name="Ouyang S."/>
            <person name="Liu J."/>
            <person name="Jones K.M."/>
            <person name="Gansberger K."/>
            <person name="Moffat K."/>
            <person name="Hill J."/>
            <person name="Bera J."/>
            <person name="Fadrosh D."/>
            <person name="Jin S."/>
            <person name="Johri S."/>
            <person name="Kim M."/>
            <person name="Overton L."/>
            <person name="Reardon M."/>
            <person name="Tsitrin T."/>
            <person name="Vuong H."/>
            <person name="Weaver B."/>
            <person name="Ciecko A."/>
            <person name="Tallon L."/>
            <person name="Jackson J."/>
            <person name="Pai G."/>
            <person name="Aken S.V."/>
            <person name="Utterback T."/>
            <person name="Reidmuller S."/>
            <person name="Feldblyum T."/>
            <person name="Hsiao J."/>
            <person name="Zismann V."/>
            <person name="Iobst S."/>
            <person name="de Vazeille A.R."/>
            <person name="Buell C.R."/>
            <person name="Ying K."/>
            <person name="Li Y."/>
            <person name="Lu T."/>
            <person name="Huang Y."/>
            <person name="Zhao Q."/>
            <person name="Feng Q."/>
            <person name="Zhang L."/>
            <person name="Zhu J."/>
            <person name="Weng Q."/>
            <person name="Mu J."/>
            <person name="Lu Y."/>
            <person name="Fan D."/>
            <person name="Liu Y."/>
            <person name="Guan J."/>
            <person name="Zhang Y."/>
            <person name="Yu S."/>
            <person name="Liu X."/>
            <person name="Zhang Y."/>
            <person name="Hong G."/>
            <person name="Han B."/>
            <person name="Choisne N."/>
            <person name="Demange N."/>
            <person name="Orjeda G."/>
            <person name="Samain S."/>
            <person name="Cattolico L."/>
            <person name="Pelletier E."/>
            <person name="Couloux A."/>
            <person name="Segurens B."/>
            <person name="Wincker P."/>
            <person name="D'Hont A."/>
            <person name="Scarpelli C."/>
            <person name="Weissenbach J."/>
            <person name="Salanoubat M."/>
            <person name="Quetier F."/>
            <person name="Yu Y."/>
            <person name="Kim H.R."/>
            <person name="Rambo T."/>
            <person name="Currie J."/>
            <person name="Collura K."/>
            <person name="Luo M."/>
            <person name="Yang T."/>
            <person name="Ammiraju J.S.S."/>
            <person name="Engler F."/>
            <person name="Soderlund C."/>
            <person name="Wing R.A."/>
            <person name="Palmer L.E."/>
            <person name="de la Bastide M."/>
            <person name="Spiegel L."/>
            <person name="Nascimento L."/>
            <person name="Zutavern T."/>
            <person name="O'Shaughnessy A."/>
            <person name="Dike S."/>
            <person name="Dedhia N."/>
            <person name="Preston R."/>
            <person name="Balija V."/>
            <person name="McCombie W.R."/>
            <person name="Chow T."/>
            <person name="Chen H."/>
            <person name="Chung M."/>
            <person name="Chen C."/>
            <person name="Shaw J."/>
            <person name="Wu H."/>
            <person name="Hsiao K."/>
            <person name="Chao Y."/>
            <person name="Chu M."/>
            <person name="Cheng C."/>
            <person name="Hour A."/>
            <person name="Lee P."/>
            <person name="Lin S."/>
            <person name="Lin Y."/>
            <person name="Liou J."/>
            <person name="Liu S."/>
            <person name="Hsing Y."/>
            <person name="Raghuvanshi S."/>
            <person name="Mohanty A."/>
            <person name="Bharti A.K."/>
            <person name="Gaur A."/>
            <person name="Gupta V."/>
            <person name="Kumar D."/>
            <person name="Ravi V."/>
            <person name="Vij S."/>
            <person name="Kapur A."/>
            <person name="Khurana P."/>
            <person name="Khurana P."/>
            <person name="Khurana J.P."/>
            <person name="Tyagi A.K."/>
            <person name="Gaikwad K."/>
            <person name="Singh A."/>
            <person name="Dalal V."/>
            <person name="Srivastava S."/>
            <person name="Dixit A."/>
            <person name="Pal A.K."/>
            <person name="Ghazi I.A."/>
            <person name="Yadav M."/>
            <person name="Pandit A."/>
            <person name="Bhargava A."/>
            <person name="Sureshbabu K."/>
            <person name="Batra K."/>
            <person name="Sharma T.R."/>
            <person name="Mohapatra T."/>
            <person name="Singh N.K."/>
            <person name="Messing J."/>
            <person name="Nelson A.B."/>
            <person name="Fuks G."/>
            <person name="Kavchok S."/>
            <person name="Keizer G."/>
            <person name="Linton E."/>
            <person name="Llaca V."/>
            <person name="Song R."/>
            <person name="Tanyolac B."/>
            <person name="Young S."/>
            <person name="Ho-Il K."/>
            <person name="Hahn J.H."/>
            <person name="Sangsakoo G."/>
            <person name="Vanavichit A."/>
            <person name="de Mattos Luiz.A.T."/>
            <person name="Zimmer P.D."/>
            <person name="Malone G."/>
            <person name="Dellagostin O."/>
            <person name="de Oliveira A.C."/>
            <person name="Bevan M."/>
            <person name="Bancroft I."/>
            <person name="Minx P."/>
            <person name="Cordum H."/>
            <person name="Wilson R."/>
            <person name="Cheng Z."/>
            <person name="Jin W."/>
            <person name="Jiang J."/>
            <person name="Leong S.A."/>
            <person name="Iwama H."/>
            <person name="Gojobori T."/>
            <person name="Itoh T."/>
            <person name="Niimura Y."/>
            <person name="Fujii Y."/>
            <person name="Habara T."/>
            <person name="Sakai H."/>
            <person name="Sato Y."/>
            <person name="Wilson G."/>
            <person name="Kumar K."/>
            <person name="McCouch S."/>
            <person name="Juretic N."/>
            <person name="Hoen D."/>
            <person name="Wright S."/>
            <person name="Bruskiewich R."/>
            <person name="Bureau T."/>
            <person name="Miyao A."/>
            <person name="Hirochika H."/>
            <person name="Nishikawa T."/>
            <person name="Kadowaki K."/>
            <person name="Sugiura M."/>
            <person name="Burr B."/>
            <person name="Sasaki T."/>
        </authorList>
    </citation>
    <scope>NUCLEOTIDE SEQUENCE [LARGE SCALE GENOMIC DNA]</scope>
    <source>
        <strain evidence="2">cv. Nipponbare</strain>
    </source>
</reference>
<reference evidence="2" key="2">
    <citation type="journal article" date="2008" name="Nucleic Acids Res.">
        <title>The rice annotation project database (RAP-DB): 2008 update.</title>
        <authorList>
            <consortium name="The rice annotation project (RAP)"/>
        </authorList>
    </citation>
    <scope>GENOME REANNOTATION</scope>
    <source>
        <strain evidence="2">cv. Nipponbare</strain>
    </source>
</reference>
<accession>Q8LGW1</accession>
<protein>
    <submittedName>
        <fullName evidence="1">Uncharacterized protein</fullName>
    </submittedName>
</protein>
<gene>
    <name evidence="1" type="primary">P0046D03.111</name>
</gene>
<sequence>METAARRHRRWPAAATGWSTWRRRYEARETTGEGANERGGLGGPIYSLGLKRSDSSRKKSIREIKNSVLEINSKTSLIRIRYSTICSDFWGVKIEEDKRNISPQLNWKKEQRGGEIWKEEAAAQGTARAARLCPELEDEQCQGGKVDFLLGFYFQRLIKGGTKADFGKERKRAAG</sequence>
<dbReference type="EMBL" id="AP005307">
    <property type="protein sequence ID" value="BAC07160.1"/>
    <property type="molecule type" value="Genomic_DNA"/>
</dbReference>
<dbReference type="Proteomes" id="UP000000763">
    <property type="component" value="Chromosome 7"/>
</dbReference>
<proteinExistence type="predicted"/>